<name>A0A418YL09_9GAMM</name>
<keyword evidence="3 6" id="KW-0812">Transmembrane</keyword>
<evidence type="ECO:0000256" key="2">
    <source>
        <dbReference type="ARBA" id="ARBA00022475"/>
    </source>
</evidence>
<organism evidence="7 8">
    <name type="scientific">Motilimonas pumila</name>
    <dbReference type="NCBI Taxonomy" id="2303987"/>
    <lineage>
        <taxon>Bacteria</taxon>
        <taxon>Pseudomonadati</taxon>
        <taxon>Pseudomonadota</taxon>
        <taxon>Gammaproteobacteria</taxon>
        <taxon>Alteromonadales</taxon>
        <taxon>Alteromonadales genera incertae sedis</taxon>
        <taxon>Motilimonas</taxon>
    </lineage>
</organism>
<evidence type="ECO:0000256" key="4">
    <source>
        <dbReference type="ARBA" id="ARBA00022989"/>
    </source>
</evidence>
<keyword evidence="5 6" id="KW-0472">Membrane</keyword>
<reference evidence="7 8" key="2">
    <citation type="submission" date="2019-01" db="EMBL/GenBank/DDBJ databases">
        <title>Motilimonas pumilus sp. nov., isolated from the gut of sea cucumber (Apostichopus japonicus).</title>
        <authorList>
            <person name="Wang F.-Q."/>
            <person name="Ren L.-H."/>
            <person name="Lin Y.-W."/>
            <person name="Sun G.-H."/>
            <person name="Du Z.-J."/>
            <person name="Zhao J.-X."/>
            <person name="Liu X.-J."/>
            <person name="Liu L.-J."/>
        </authorList>
    </citation>
    <scope>NUCLEOTIDE SEQUENCE [LARGE SCALE GENOMIC DNA]</scope>
    <source>
        <strain evidence="7 8">PLHSC7-2</strain>
    </source>
</reference>
<keyword evidence="2" id="KW-1003">Cell membrane</keyword>
<gene>
    <name evidence="7" type="ORF">D1Z90_02670</name>
</gene>
<dbReference type="GO" id="GO:0005886">
    <property type="term" value="C:plasma membrane"/>
    <property type="evidence" value="ECO:0007669"/>
    <property type="project" value="UniProtKB-SubCell"/>
</dbReference>
<dbReference type="Pfam" id="PF01810">
    <property type="entry name" value="LysE"/>
    <property type="match status" value="1"/>
</dbReference>
<sequence length="203" mass="22088">MSEILLTLLLVNFIGMMSPGPDMMMIIRYGSTGAKRATFCCLFGIMTGLCIHLLLAIFGVSLLISQSPLLFSVVKYTGAAYLIYLGIKAWRSQSQNISNVTHGPVKASSAYFEGLCCNLLNPKVLLVLVAMFSQLIAPDTSTGNKLIIAFSLALESIVIWALFVRLLYSGWLNQWLQKHQKRINKVAGGALVSLGSLVGIQLS</sequence>
<dbReference type="RefSeq" id="WP_119909173.1">
    <property type="nucleotide sequence ID" value="NZ_QZCH01000001.1"/>
</dbReference>
<dbReference type="InterPro" id="IPR001123">
    <property type="entry name" value="LeuE-type"/>
</dbReference>
<evidence type="ECO:0000313" key="7">
    <source>
        <dbReference type="EMBL" id="RJG51649.1"/>
    </source>
</evidence>
<reference evidence="7 8" key="1">
    <citation type="submission" date="2018-09" db="EMBL/GenBank/DDBJ databases">
        <authorList>
            <person name="Wang F."/>
        </authorList>
    </citation>
    <scope>NUCLEOTIDE SEQUENCE [LARGE SCALE GENOMIC DNA]</scope>
    <source>
        <strain evidence="7 8">PLHSC7-2</strain>
    </source>
</reference>
<feature type="transmembrane region" description="Helical" evidence="6">
    <location>
        <begin position="39"/>
        <end position="64"/>
    </location>
</feature>
<dbReference type="PIRSF" id="PIRSF006324">
    <property type="entry name" value="LeuE"/>
    <property type="match status" value="1"/>
</dbReference>
<proteinExistence type="predicted"/>
<dbReference type="AlphaFoldDB" id="A0A418YL09"/>
<evidence type="ECO:0000256" key="3">
    <source>
        <dbReference type="ARBA" id="ARBA00022692"/>
    </source>
</evidence>
<keyword evidence="4 6" id="KW-1133">Transmembrane helix</keyword>
<feature type="transmembrane region" description="Helical" evidence="6">
    <location>
        <begin position="111"/>
        <end position="135"/>
    </location>
</feature>
<dbReference type="EMBL" id="QZCH01000001">
    <property type="protein sequence ID" value="RJG51649.1"/>
    <property type="molecule type" value="Genomic_DNA"/>
</dbReference>
<dbReference type="PANTHER" id="PTHR30086">
    <property type="entry name" value="ARGININE EXPORTER PROTEIN ARGO"/>
    <property type="match status" value="1"/>
</dbReference>
<feature type="transmembrane region" description="Helical" evidence="6">
    <location>
        <begin position="147"/>
        <end position="171"/>
    </location>
</feature>
<keyword evidence="8" id="KW-1185">Reference proteome</keyword>
<evidence type="ECO:0000256" key="5">
    <source>
        <dbReference type="ARBA" id="ARBA00023136"/>
    </source>
</evidence>
<dbReference type="GO" id="GO:0015171">
    <property type="term" value="F:amino acid transmembrane transporter activity"/>
    <property type="evidence" value="ECO:0007669"/>
    <property type="project" value="TreeGrafter"/>
</dbReference>
<comment type="caution">
    <text evidence="7">The sequence shown here is derived from an EMBL/GenBank/DDBJ whole genome shotgun (WGS) entry which is preliminary data.</text>
</comment>
<evidence type="ECO:0000256" key="6">
    <source>
        <dbReference type="SAM" id="Phobius"/>
    </source>
</evidence>
<evidence type="ECO:0000313" key="8">
    <source>
        <dbReference type="Proteomes" id="UP000283255"/>
    </source>
</evidence>
<accession>A0A418YL09</accession>
<feature type="transmembrane region" description="Helical" evidence="6">
    <location>
        <begin position="6"/>
        <end position="27"/>
    </location>
</feature>
<dbReference type="Proteomes" id="UP000283255">
    <property type="component" value="Unassembled WGS sequence"/>
</dbReference>
<protein>
    <submittedName>
        <fullName evidence="7">LysE family translocator</fullName>
    </submittedName>
</protein>
<comment type="subcellular location">
    <subcellularLocation>
        <location evidence="1">Cell membrane</location>
        <topology evidence="1">Multi-pass membrane protein</topology>
    </subcellularLocation>
</comment>
<dbReference type="OrthoDB" id="9804822at2"/>
<feature type="transmembrane region" description="Helical" evidence="6">
    <location>
        <begin position="70"/>
        <end position="90"/>
    </location>
</feature>
<evidence type="ECO:0000256" key="1">
    <source>
        <dbReference type="ARBA" id="ARBA00004651"/>
    </source>
</evidence>
<dbReference type="PANTHER" id="PTHR30086:SF20">
    <property type="entry name" value="ARGININE EXPORTER PROTEIN ARGO-RELATED"/>
    <property type="match status" value="1"/>
</dbReference>